<organism evidence="2 3">
    <name type="scientific">Sporothrix curviconia</name>
    <dbReference type="NCBI Taxonomy" id="1260050"/>
    <lineage>
        <taxon>Eukaryota</taxon>
        <taxon>Fungi</taxon>
        <taxon>Dikarya</taxon>
        <taxon>Ascomycota</taxon>
        <taxon>Pezizomycotina</taxon>
        <taxon>Sordariomycetes</taxon>
        <taxon>Sordariomycetidae</taxon>
        <taxon>Ophiostomatales</taxon>
        <taxon>Ophiostomataceae</taxon>
        <taxon>Sporothrix</taxon>
    </lineage>
</organism>
<protein>
    <recommendedName>
        <fullName evidence="4">MARVEL domain-containing protein</fullName>
    </recommendedName>
</protein>
<dbReference type="EMBL" id="CAWUHB010000032">
    <property type="protein sequence ID" value="CAK7225035.1"/>
    <property type="molecule type" value="Genomic_DNA"/>
</dbReference>
<feature type="transmembrane region" description="Helical" evidence="1">
    <location>
        <begin position="85"/>
        <end position="108"/>
    </location>
</feature>
<evidence type="ECO:0000256" key="1">
    <source>
        <dbReference type="SAM" id="Phobius"/>
    </source>
</evidence>
<dbReference type="Proteomes" id="UP001642405">
    <property type="component" value="Unassembled WGS sequence"/>
</dbReference>
<evidence type="ECO:0000313" key="3">
    <source>
        <dbReference type="Proteomes" id="UP001642405"/>
    </source>
</evidence>
<comment type="caution">
    <text evidence="2">The sequence shown here is derived from an EMBL/GenBank/DDBJ whole genome shotgun (WGS) entry which is preliminary data.</text>
</comment>
<reference evidence="2 3" key="1">
    <citation type="submission" date="2024-01" db="EMBL/GenBank/DDBJ databases">
        <authorList>
            <person name="Allen C."/>
            <person name="Tagirdzhanova G."/>
        </authorList>
    </citation>
    <scope>NUCLEOTIDE SEQUENCE [LARGE SCALE GENOMIC DNA]</scope>
</reference>
<keyword evidence="1" id="KW-0812">Transmembrane</keyword>
<gene>
    <name evidence="2" type="ORF">SCUCBS95973_005724</name>
</gene>
<sequence>MTPNGLLAVGVPATLPAFVFHLRIAIVGLSVVILALAAFAISVFGSYGGYLGGYTGVSGLLIFVVIKTWIVHGGLFFLEFKMPRYYYRLVALIAYCFSLIFWLSAWAWSASIASFWLSTVCYGGVCGSVDSYAKKEGGALAACAGLGAVVWQHRVLSIVNIVLFIRASIQDPPVVQQAELGQVGVTPNKETAQESVYPVAAPAAPVQYQQQPVYGQQQATY</sequence>
<keyword evidence="1" id="KW-0472">Membrane</keyword>
<keyword evidence="3" id="KW-1185">Reference proteome</keyword>
<evidence type="ECO:0000313" key="2">
    <source>
        <dbReference type="EMBL" id="CAK7225035.1"/>
    </source>
</evidence>
<keyword evidence="1" id="KW-1133">Transmembrane helix</keyword>
<evidence type="ECO:0008006" key="4">
    <source>
        <dbReference type="Google" id="ProtNLM"/>
    </source>
</evidence>
<feature type="transmembrane region" description="Helical" evidence="1">
    <location>
        <begin position="6"/>
        <end position="24"/>
    </location>
</feature>
<feature type="transmembrane region" description="Helical" evidence="1">
    <location>
        <begin position="56"/>
        <end position="78"/>
    </location>
</feature>
<feature type="transmembrane region" description="Helical" evidence="1">
    <location>
        <begin position="31"/>
        <end position="50"/>
    </location>
</feature>
<accession>A0ABP0C1H5</accession>
<name>A0ABP0C1H5_9PEZI</name>
<proteinExistence type="predicted"/>